<dbReference type="PANTHER" id="PTHR42930:SF3">
    <property type="entry name" value="PHOSPHATE-SPECIFIC TRANSPORT SYSTEM ACCESSORY PROTEIN PHOU"/>
    <property type="match status" value="1"/>
</dbReference>
<keyword evidence="1" id="KW-0813">Transport</keyword>
<comment type="subunit">
    <text evidence="1">Homodimer.</text>
</comment>
<comment type="function">
    <text evidence="1">Plays a role in the regulation of phosphate uptake.</text>
</comment>
<dbReference type="PANTHER" id="PTHR42930">
    <property type="entry name" value="PHOSPHATE-SPECIFIC TRANSPORT SYSTEM ACCESSORY PROTEIN PHOU"/>
    <property type="match status" value="1"/>
</dbReference>
<dbReference type="RefSeq" id="WP_186856111.1">
    <property type="nucleotide sequence ID" value="NZ_JACOOY010000018.1"/>
</dbReference>
<comment type="caution">
    <text evidence="3">The sequence shown here is derived from an EMBL/GenBank/DDBJ whole genome shotgun (WGS) entry which is preliminary data.</text>
</comment>
<sequence length="217" mass="24607">MRNKFDMQLDLLNEQLTHMGELCEVAINRGTEALKKGDLKQAAEVIRADEEIDQMEKDVERLCLKLLLQQQPVARDLRQISAALKMITDMERIGDQASDIAEIIISENKSEATDIQTIGQMSESVAKMVRDSVNAYVEKDLELSRQVMEADDAVDRLFEENKQELINFISDNKGVQGKRAIDLIMVAKYLERIGDHATNIAEWVEFSITGIHKDSQV</sequence>
<dbReference type="InterPro" id="IPR026022">
    <property type="entry name" value="PhoU_dom"/>
</dbReference>
<protein>
    <recommendedName>
        <fullName evidence="1">Phosphate-specific transport system accessory protein PhoU</fullName>
    </recommendedName>
</protein>
<comment type="similarity">
    <text evidence="1">Belongs to the PhoU family.</text>
</comment>
<organism evidence="3 4">
    <name type="scientific">Dorea hominis</name>
    <dbReference type="NCBI Taxonomy" id="2763040"/>
    <lineage>
        <taxon>Bacteria</taxon>
        <taxon>Bacillati</taxon>
        <taxon>Bacillota</taxon>
        <taxon>Clostridia</taxon>
        <taxon>Lachnospirales</taxon>
        <taxon>Lachnospiraceae</taxon>
        <taxon>Dorea</taxon>
    </lineage>
</organism>
<keyword evidence="1" id="KW-0592">Phosphate transport</keyword>
<evidence type="ECO:0000313" key="3">
    <source>
        <dbReference type="EMBL" id="MBC5666021.1"/>
    </source>
</evidence>
<evidence type="ECO:0000259" key="2">
    <source>
        <dbReference type="Pfam" id="PF01895"/>
    </source>
</evidence>
<comment type="subcellular location">
    <subcellularLocation>
        <location evidence="1">Cytoplasm</location>
    </subcellularLocation>
</comment>
<keyword evidence="1" id="KW-0963">Cytoplasm</keyword>
<feature type="domain" description="PhoU" evidence="2">
    <location>
        <begin position="119"/>
        <end position="204"/>
    </location>
</feature>
<dbReference type="PIRSF" id="PIRSF003107">
    <property type="entry name" value="PhoU"/>
    <property type="match status" value="1"/>
</dbReference>
<dbReference type="InterPro" id="IPR028366">
    <property type="entry name" value="PhoU"/>
</dbReference>
<dbReference type="Gene3D" id="1.20.58.220">
    <property type="entry name" value="Phosphate transport system protein phou homolog 2, domain 2"/>
    <property type="match status" value="1"/>
</dbReference>
<dbReference type="Pfam" id="PF01895">
    <property type="entry name" value="PhoU"/>
    <property type="match status" value="2"/>
</dbReference>
<gene>
    <name evidence="3" type="primary">phoU</name>
    <name evidence="3" type="ORF">H8S07_12310</name>
</gene>
<dbReference type="InterPro" id="IPR038078">
    <property type="entry name" value="PhoU-like_sf"/>
</dbReference>
<dbReference type="NCBIfam" id="TIGR02135">
    <property type="entry name" value="phoU_full"/>
    <property type="match status" value="1"/>
</dbReference>
<feature type="domain" description="PhoU" evidence="2">
    <location>
        <begin position="16"/>
        <end position="104"/>
    </location>
</feature>
<dbReference type="EMBL" id="JACOOY010000018">
    <property type="protein sequence ID" value="MBC5666021.1"/>
    <property type="molecule type" value="Genomic_DNA"/>
</dbReference>
<name>A0ABR7EXF4_9FIRM</name>
<proteinExistence type="inferred from homology"/>
<reference evidence="3 4" key="1">
    <citation type="submission" date="2020-08" db="EMBL/GenBank/DDBJ databases">
        <title>Genome public.</title>
        <authorList>
            <person name="Liu C."/>
            <person name="Sun Q."/>
        </authorList>
    </citation>
    <scope>NUCLEOTIDE SEQUENCE [LARGE SCALE GENOMIC DNA]</scope>
    <source>
        <strain evidence="3 4">NSJ-36</strain>
    </source>
</reference>
<evidence type="ECO:0000256" key="1">
    <source>
        <dbReference type="PIRNR" id="PIRNR003107"/>
    </source>
</evidence>
<accession>A0ABR7EXF4</accession>
<dbReference type="Proteomes" id="UP000647235">
    <property type="component" value="Unassembled WGS sequence"/>
</dbReference>
<dbReference type="SUPFAM" id="SSF109755">
    <property type="entry name" value="PhoU-like"/>
    <property type="match status" value="1"/>
</dbReference>
<evidence type="ECO:0000313" key="4">
    <source>
        <dbReference type="Proteomes" id="UP000647235"/>
    </source>
</evidence>
<keyword evidence="4" id="KW-1185">Reference proteome</keyword>